<dbReference type="OrthoDB" id="5485098at2"/>
<dbReference type="InterPro" id="IPR008984">
    <property type="entry name" value="SMAD_FHA_dom_sf"/>
</dbReference>
<proteinExistence type="predicted"/>
<dbReference type="Proteomes" id="UP000297472">
    <property type="component" value="Unassembled WGS sequence"/>
</dbReference>
<reference evidence="4 5" key="1">
    <citation type="submission" date="2019-03" db="EMBL/GenBank/DDBJ databases">
        <title>Genomics of glacier-inhabiting Cryobacterium strains.</title>
        <authorList>
            <person name="Liu Q."/>
            <person name="Xin Y.-H."/>
        </authorList>
    </citation>
    <scope>NUCLEOTIDE SEQUENCE [LARGE SCALE GENOMIC DNA]</scope>
    <source>
        <strain evidence="4 5">TMT1-51</strain>
    </source>
</reference>
<feature type="region of interest" description="Disordered" evidence="2">
    <location>
        <begin position="1"/>
        <end position="70"/>
    </location>
</feature>
<accession>A0A4Y8JWZ9</accession>
<dbReference type="PROSITE" id="PS50006">
    <property type="entry name" value="FHA_DOMAIN"/>
    <property type="match status" value="1"/>
</dbReference>
<feature type="domain" description="FHA" evidence="3">
    <location>
        <begin position="56"/>
        <end position="112"/>
    </location>
</feature>
<evidence type="ECO:0000259" key="3">
    <source>
        <dbReference type="PROSITE" id="PS50006"/>
    </source>
</evidence>
<dbReference type="Gene3D" id="2.60.200.20">
    <property type="match status" value="1"/>
</dbReference>
<evidence type="ECO:0000256" key="2">
    <source>
        <dbReference type="SAM" id="MobiDB-lite"/>
    </source>
</evidence>
<dbReference type="Pfam" id="PF00498">
    <property type="entry name" value="FHA"/>
    <property type="match status" value="1"/>
</dbReference>
<evidence type="ECO:0000313" key="4">
    <source>
        <dbReference type="EMBL" id="TFD26376.1"/>
    </source>
</evidence>
<dbReference type="AlphaFoldDB" id="A0A4Y8JWZ9"/>
<evidence type="ECO:0000313" key="5">
    <source>
        <dbReference type="Proteomes" id="UP000297472"/>
    </source>
</evidence>
<keyword evidence="5" id="KW-1185">Reference proteome</keyword>
<gene>
    <name evidence="4" type="ORF">E3T49_15295</name>
</gene>
<dbReference type="InterPro" id="IPR000253">
    <property type="entry name" value="FHA_dom"/>
</dbReference>
<dbReference type="EMBL" id="SOHA01000042">
    <property type="protein sequence ID" value="TFD26376.1"/>
    <property type="molecule type" value="Genomic_DNA"/>
</dbReference>
<comment type="caution">
    <text evidence="4">The sequence shown here is derived from an EMBL/GenBank/DDBJ whole genome shotgun (WGS) entry which is preliminary data.</text>
</comment>
<feature type="compositionally biased region" description="Low complexity" evidence="2">
    <location>
        <begin position="19"/>
        <end position="33"/>
    </location>
</feature>
<dbReference type="SUPFAM" id="SSF49879">
    <property type="entry name" value="SMAD/FHA domain"/>
    <property type="match status" value="1"/>
</dbReference>
<name>A0A4Y8JWZ9_9MICO</name>
<organism evidence="4 5">
    <name type="scientific">Cryobacterium cryoconiti</name>
    <dbReference type="NCBI Taxonomy" id="1259239"/>
    <lineage>
        <taxon>Bacteria</taxon>
        <taxon>Bacillati</taxon>
        <taxon>Actinomycetota</taxon>
        <taxon>Actinomycetes</taxon>
        <taxon>Micrococcales</taxon>
        <taxon>Microbacteriaceae</taxon>
        <taxon>Cryobacterium</taxon>
    </lineage>
</organism>
<feature type="compositionally biased region" description="Polar residues" evidence="2">
    <location>
        <begin position="1"/>
        <end position="10"/>
    </location>
</feature>
<protein>
    <submittedName>
        <fullName evidence="4">FHA domain-containing protein</fullName>
    </submittedName>
</protein>
<keyword evidence="1" id="KW-0597">Phosphoprotein</keyword>
<evidence type="ECO:0000256" key="1">
    <source>
        <dbReference type="ARBA" id="ARBA00022553"/>
    </source>
</evidence>
<sequence length="156" mass="16243">MIHAGGNQSPADADTVLGRPARATPRAAAAHPVRPAEARLRFRLPNGEEIPLDRPSHVGRRPRPPRIASGAPARLVNVDSPTSAVSGTHLEIRQEGSSVVVTDLGSTNGSIVIPPRGRRLRLHPGQSLTVLPGTTVDIGDGNIIEILPAAGTTPAQ</sequence>